<keyword evidence="3" id="KW-1185">Reference proteome</keyword>
<evidence type="ECO:0008006" key="4">
    <source>
        <dbReference type="Google" id="ProtNLM"/>
    </source>
</evidence>
<evidence type="ECO:0000313" key="3">
    <source>
        <dbReference type="Proteomes" id="UP000199515"/>
    </source>
</evidence>
<organism evidence="2 3">
    <name type="scientific">Amycolatopsis xylanica</name>
    <dbReference type="NCBI Taxonomy" id="589385"/>
    <lineage>
        <taxon>Bacteria</taxon>
        <taxon>Bacillati</taxon>
        <taxon>Actinomycetota</taxon>
        <taxon>Actinomycetes</taxon>
        <taxon>Pseudonocardiales</taxon>
        <taxon>Pseudonocardiaceae</taxon>
        <taxon>Amycolatopsis</taxon>
    </lineage>
</organism>
<feature type="chain" id="PRO_5011782320" description="DUF5666 domain-containing protein" evidence="1">
    <location>
        <begin position="30"/>
        <end position="110"/>
    </location>
</feature>
<reference evidence="2 3" key="1">
    <citation type="submission" date="2016-10" db="EMBL/GenBank/DDBJ databases">
        <authorList>
            <person name="de Groot N.N."/>
        </authorList>
    </citation>
    <scope>NUCLEOTIDE SEQUENCE [LARGE SCALE GENOMIC DNA]</scope>
    <source>
        <strain evidence="2 3">CPCC 202699</strain>
    </source>
</reference>
<gene>
    <name evidence="2" type="ORF">SAMN05421504_103898</name>
</gene>
<dbReference type="Proteomes" id="UP000199515">
    <property type="component" value="Unassembled WGS sequence"/>
</dbReference>
<protein>
    <recommendedName>
        <fullName evidence="4">DUF5666 domain-containing protein</fullName>
    </recommendedName>
</protein>
<dbReference type="AlphaFoldDB" id="A0A1H3EN59"/>
<feature type="signal peptide" evidence="1">
    <location>
        <begin position="1"/>
        <end position="29"/>
    </location>
</feature>
<dbReference type="EMBL" id="FNON01000003">
    <property type="protein sequence ID" value="SDX80055.1"/>
    <property type="molecule type" value="Genomic_DNA"/>
</dbReference>
<keyword evidence="1" id="KW-0732">Signal</keyword>
<proteinExistence type="predicted"/>
<accession>A0A1H3EN59</accession>
<name>A0A1H3EN59_9PSEU</name>
<evidence type="ECO:0000313" key="2">
    <source>
        <dbReference type="EMBL" id="SDX80055.1"/>
    </source>
</evidence>
<dbReference type="RefSeq" id="WP_091290054.1">
    <property type="nucleotide sequence ID" value="NZ_FNON01000003.1"/>
</dbReference>
<sequence>MISNNRRVAGAVLGLVSAGLLLAGGQAIAAPASSAPAAPASSEQLVVALTGTVSATVNGGFKLALAGGGSIDVEVNSLTEVKVAIKAGIKVKAVGIKVDGKLVAGLVVSA</sequence>
<evidence type="ECO:0000256" key="1">
    <source>
        <dbReference type="SAM" id="SignalP"/>
    </source>
</evidence>